<accession>A0ABW2VTY6</accession>
<proteinExistence type="predicted"/>
<sequence>MIETMNGARPRRLADVEDRIQAERQRRTRPVVVVHGAEALRTEALEWLYGIWNRATAPARFLPVMLRGPDILRTVLGRPRLGTFHSCVFIWHRLNSSADGRGRVLPSPYMGRVGRLGSDEGKQAAVALAGRAREVGHAPDGTQPRRTRKALG</sequence>
<evidence type="ECO:0000313" key="2">
    <source>
        <dbReference type="EMBL" id="MFD0287424.1"/>
    </source>
</evidence>
<feature type="region of interest" description="Disordered" evidence="1">
    <location>
        <begin position="131"/>
        <end position="152"/>
    </location>
</feature>
<dbReference type="RefSeq" id="WP_381263329.1">
    <property type="nucleotide sequence ID" value="NZ_JBHTBI010000075.1"/>
</dbReference>
<organism evidence="2 3">
    <name type="scientific">Streptomyces lutosisoli</name>
    <dbReference type="NCBI Taxonomy" id="2665721"/>
    <lineage>
        <taxon>Bacteria</taxon>
        <taxon>Bacillati</taxon>
        <taxon>Actinomycetota</taxon>
        <taxon>Actinomycetes</taxon>
        <taxon>Kitasatosporales</taxon>
        <taxon>Streptomycetaceae</taxon>
        <taxon>Streptomyces</taxon>
    </lineage>
</organism>
<gene>
    <name evidence="2" type="ORF">ACFQZP_38325</name>
</gene>
<evidence type="ECO:0000256" key="1">
    <source>
        <dbReference type="SAM" id="MobiDB-lite"/>
    </source>
</evidence>
<dbReference type="Proteomes" id="UP001596957">
    <property type="component" value="Unassembled WGS sequence"/>
</dbReference>
<comment type="caution">
    <text evidence="2">The sequence shown here is derived from an EMBL/GenBank/DDBJ whole genome shotgun (WGS) entry which is preliminary data.</text>
</comment>
<evidence type="ECO:0000313" key="3">
    <source>
        <dbReference type="Proteomes" id="UP001596957"/>
    </source>
</evidence>
<reference evidence="3" key="1">
    <citation type="journal article" date="2019" name="Int. J. Syst. Evol. Microbiol.">
        <title>The Global Catalogue of Microorganisms (GCM) 10K type strain sequencing project: providing services to taxonomists for standard genome sequencing and annotation.</title>
        <authorList>
            <consortium name="The Broad Institute Genomics Platform"/>
            <consortium name="The Broad Institute Genome Sequencing Center for Infectious Disease"/>
            <person name="Wu L."/>
            <person name="Ma J."/>
        </authorList>
    </citation>
    <scope>NUCLEOTIDE SEQUENCE [LARGE SCALE GENOMIC DNA]</scope>
    <source>
        <strain evidence="3">CGMCC 4.7198</strain>
    </source>
</reference>
<name>A0ABW2VTY6_9ACTN</name>
<protein>
    <submittedName>
        <fullName evidence="2">Uncharacterized protein</fullName>
    </submittedName>
</protein>
<dbReference type="EMBL" id="JBHTEC010000001">
    <property type="protein sequence ID" value="MFD0287424.1"/>
    <property type="molecule type" value="Genomic_DNA"/>
</dbReference>
<keyword evidence="3" id="KW-1185">Reference proteome</keyword>